<evidence type="ECO:0000313" key="1">
    <source>
        <dbReference type="EMBL" id="MDC0745078.1"/>
    </source>
</evidence>
<evidence type="ECO:0000313" key="2">
    <source>
        <dbReference type="Proteomes" id="UP001221411"/>
    </source>
</evidence>
<evidence type="ECO:0008006" key="3">
    <source>
        <dbReference type="Google" id="ProtNLM"/>
    </source>
</evidence>
<dbReference type="Proteomes" id="UP001221411">
    <property type="component" value="Unassembled WGS sequence"/>
</dbReference>
<keyword evidence="2" id="KW-1185">Reference proteome</keyword>
<sequence length="458" mass="49363">MKTYGGWWVVAGVVFASACGGGRVWPSGPAPVATTPDDILSCNVDSAPLVQTGRELQACGGLWVTENCTYETALLYGKVNEEECTREVDEVQSLHNRSLVARAMFWRETGCALDQAKSSDDDALAWRFRVADSNGHRLVVQGCGKEARYVCETGKIRPQCEPPPPEVKAFAAAVADARAVFQAETGCKTIELVPQGAGPIPQDGVIEVFLSGCGTLMPITCALDAAANDAGQCAPEPPMPEAVADSQRRAERYYADEAQCSALGATPRLRADPIGYDAPKGVWSQVWHAEGCRGRATLRCYAWKLRSRQVSCEALQKLDREKVRTKAQEVLGKLRPDCRLQAPTVSPGELVAQVDVDATCGQEPTALRLVCDRDPDTQALTCGLDEMHARVGVEGRAMAREHFGKAHGCAGTQITVAEDRSGSRYQRTIKLIGCKESAVYSCDVKKGTPSEIECKPKG</sequence>
<dbReference type="RefSeq" id="WP_271922229.1">
    <property type="nucleotide sequence ID" value="NZ_JAQNDO010000001.1"/>
</dbReference>
<name>A0ABT5ETC3_9BACT</name>
<protein>
    <recommendedName>
        <fullName evidence="3">Lipoprotein</fullName>
    </recommendedName>
</protein>
<dbReference type="PROSITE" id="PS51257">
    <property type="entry name" value="PROKAR_LIPOPROTEIN"/>
    <property type="match status" value="1"/>
</dbReference>
<reference evidence="1 2" key="1">
    <citation type="submission" date="2022-11" db="EMBL/GenBank/DDBJ databases">
        <title>Minimal conservation of predation-associated metabolite biosynthetic gene clusters underscores biosynthetic potential of Myxococcota including descriptions for ten novel species: Archangium lansinium sp. nov., Myxococcus landrumus sp. nov., Nannocystis bai.</title>
        <authorList>
            <person name="Ahearne A."/>
            <person name="Stevens C."/>
            <person name="Dowd S."/>
        </authorList>
    </citation>
    <scope>NUCLEOTIDE SEQUENCE [LARGE SCALE GENOMIC DNA]</scope>
    <source>
        <strain evidence="1 2">RJM3</strain>
    </source>
</reference>
<comment type="caution">
    <text evidence="1">The sequence shown here is derived from an EMBL/GenBank/DDBJ whole genome shotgun (WGS) entry which is preliminary data.</text>
</comment>
<gene>
    <name evidence="1" type="ORF">POL67_27340</name>
</gene>
<proteinExistence type="predicted"/>
<dbReference type="EMBL" id="JAQNDO010000001">
    <property type="protein sequence ID" value="MDC0745078.1"/>
    <property type="molecule type" value="Genomic_DNA"/>
</dbReference>
<accession>A0ABT5ETC3</accession>
<organism evidence="1 2">
    <name type="scientific">Polyangium mundeleinium</name>
    <dbReference type="NCBI Taxonomy" id="2995306"/>
    <lineage>
        <taxon>Bacteria</taxon>
        <taxon>Pseudomonadati</taxon>
        <taxon>Myxococcota</taxon>
        <taxon>Polyangia</taxon>
        <taxon>Polyangiales</taxon>
        <taxon>Polyangiaceae</taxon>
        <taxon>Polyangium</taxon>
    </lineage>
</organism>